<proteinExistence type="predicted"/>
<evidence type="ECO:0000313" key="4">
    <source>
        <dbReference type="Proteomes" id="UP000237144"/>
    </source>
</evidence>
<sequence length="551" mass="59783">MPAAQDRFSSICPVSYVCPTVLPGSGDYCSAPWQYTGDTCCGLCPSPAIDAYGTVGGLIIGSFFNMLIVLFQPEESAAFIGGQLTLAHMYLIGASVLDQGETGAGGGAHLPSPRAAVLARNIMGTASEGTNGLQKWHAQYACAVTATVEMTSDDPGIEAGSFISSPLRSRAWCSLPFSRTRTTSMRVSRTDGFSSREALLDSIQANKDAAERRRQNPGLASEVQEQLVTTSELHLPRRRATDLRRALQRSRKGIGRHQAVIIFVAFAASELLWFISYGATIWWGNETKFWQPYCDDTIGTGSYALIKGVSFTFVSLAFLFTLFLIIPVFHPTSRYSSAAHFIVLLFSHHIVHPRETIQSVKRRGGNIRKRLSHAPGSPPHLGAPVESASNRAEQTVRVGLSLAVWTLWFVSVMVILFKALDGFLLVGTTMSAAWPYATIQNFMFGCFPLAKFFLKPVARRHGPGSRASADKEQSRVCGSIVERALSISAISCVVSIRVVIIVRRFDRPPSIPQSSSRKQYAQHSGHAKRGSGATGQSRSRVSRAATVTASS</sequence>
<dbReference type="AlphaFoldDB" id="A0A2S5B7S2"/>
<name>A0A2S5B7S2_9BASI</name>
<evidence type="ECO:0000256" key="2">
    <source>
        <dbReference type="SAM" id="Phobius"/>
    </source>
</evidence>
<evidence type="ECO:0000313" key="3">
    <source>
        <dbReference type="EMBL" id="POY72816.1"/>
    </source>
</evidence>
<organism evidence="3 4">
    <name type="scientific">Rhodotorula taiwanensis</name>
    <dbReference type="NCBI Taxonomy" id="741276"/>
    <lineage>
        <taxon>Eukaryota</taxon>
        <taxon>Fungi</taxon>
        <taxon>Dikarya</taxon>
        <taxon>Basidiomycota</taxon>
        <taxon>Pucciniomycotina</taxon>
        <taxon>Microbotryomycetes</taxon>
        <taxon>Sporidiobolales</taxon>
        <taxon>Sporidiobolaceae</taxon>
        <taxon>Rhodotorula</taxon>
    </lineage>
</organism>
<gene>
    <name evidence="3" type="ORF">BMF94_4225</name>
</gene>
<dbReference type="OrthoDB" id="2522828at2759"/>
<feature type="transmembrane region" description="Helical" evidence="2">
    <location>
        <begin position="51"/>
        <end position="71"/>
    </location>
</feature>
<feature type="region of interest" description="Disordered" evidence="1">
    <location>
        <begin position="510"/>
        <end position="551"/>
    </location>
</feature>
<feature type="transmembrane region" description="Helical" evidence="2">
    <location>
        <begin position="432"/>
        <end position="454"/>
    </location>
</feature>
<accession>A0A2S5B7S2</accession>
<dbReference type="EMBL" id="PJQD01000047">
    <property type="protein sequence ID" value="POY72816.1"/>
    <property type="molecule type" value="Genomic_DNA"/>
</dbReference>
<evidence type="ECO:0000256" key="1">
    <source>
        <dbReference type="SAM" id="MobiDB-lite"/>
    </source>
</evidence>
<feature type="region of interest" description="Disordered" evidence="1">
    <location>
        <begin position="368"/>
        <end position="388"/>
    </location>
</feature>
<feature type="transmembrane region" description="Helical" evidence="2">
    <location>
        <begin position="259"/>
        <end position="283"/>
    </location>
</feature>
<keyword evidence="2" id="KW-1133">Transmembrane helix</keyword>
<keyword evidence="4" id="KW-1185">Reference proteome</keyword>
<feature type="transmembrane region" description="Helical" evidence="2">
    <location>
        <begin position="303"/>
        <end position="326"/>
    </location>
</feature>
<reference evidence="3 4" key="1">
    <citation type="journal article" date="2018" name="Front. Microbiol.">
        <title>Prospects for Fungal Bioremediation of Acidic Radioactive Waste Sites: Characterization and Genome Sequence of Rhodotorula taiwanensis MD1149.</title>
        <authorList>
            <person name="Tkavc R."/>
            <person name="Matrosova V.Y."/>
            <person name="Grichenko O.E."/>
            <person name="Gostincar C."/>
            <person name="Volpe R.P."/>
            <person name="Klimenkova P."/>
            <person name="Gaidamakova E.K."/>
            <person name="Zhou C.E."/>
            <person name="Stewart B.J."/>
            <person name="Lyman M.G."/>
            <person name="Malfatti S.A."/>
            <person name="Rubinfeld B."/>
            <person name="Courtot M."/>
            <person name="Singh J."/>
            <person name="Dalgard C.L."/>
            <person name="Hamilton T."/>
            <person name="Frey K.G."/>
            <person name="Gunde-Cimerman N."/>
            <person name="Dugan L."/>
            <person name="Daly M.J."/>
        </authorList>
    </citation>
    <scope>NUCLEOTIDE SEQUENCE [LARGE SCALE GENOMIC DNA]</scope>
    <source>
        <strain evidence="3 4">MD1149</strain>
    </source>
</reference>
<feature type="compositionally biased region" description="Polar residues" evidence="1">
    <location>
        <begin position="534"/>
        <end position="551"/>
    </location>
</feature>
<feature type="compositionally biased region" description="Polar residues" evidence="1">
    <location>
        <begin position="512"/>
        <end position="522"/>
    </location>
</feature>
<dbReference type="Proteomes" id="UP000237144">
    <property type="component" value="Unassembled WGS sequence"/>
</dbReference>
<keyword evidence="2" id="KW-0472">Membrane</keyword>
<comment type="caution">
    <text evidence="3">The sequence shown here is derived from an EMBL/GenBank/DDBJ whole genome shotgun (WGS) entry which is preliminary data.</text>
</comment>
<keyword evidence="2" id="KW-0812">Transmembrane</keyword>
<protein>
    <submittedName>
        <fullName evidence="3">Uncharacterized protein</fullName>
    </submittedName>
</protein>
<feature type="transmembrane region" description="Helical" evidence="2">
    <location>
        <begin position="398"/>
        <end position="420"/>
    </location>
</feature>